<reference evidence="3" key="1">
    <citation type="submission" date="2019-09" db="EMBL/GenBank/DDBJ databases">
        <title>Draft genome information of white flower Hibiscus syriacus.</title>
        <authorList>
            <person name="Kim Y.-M."/>
        </authorList>
    </citation>
    <scope>NUCLEOTIDE SEQUENCE [LARGE SCALE GENOMIC DNA]</scope>
    <source>
        <strain evidence="3">YM2019G1</strain>
    </source>
</reference>
<feature type="transmembrane region" description="Helical" evidence="2">
    <location>
        <begin position="96"/>
        <end position="118"/>
    </location>
</feature>
<evidence type="ECO:0000313" key="3">
    <source>
        <dbReference type="EMBL" id="KAE8672059.1"/>
    </source>
</evidence>
<dbReference type="Proteomes" id="UP000436088">
    <property type="component" value="Unassembled WGS sequence"/>
</dbReference>
<accession>A0A6A2YBF1</accession>
<organism evidence="3 4">
    <name type="scientific">Hibiscus syriacus</name>
    <name type="common">Rose of Sharon</name>
    <dbReference type="NCBI Taxonomy" id="106335"/>
    <lineage>
        <taxon>Eukaryota</taxon>
        <taxon>Viridiplantae</taxon>
        <taxon>Streptophyta</taxon>
        <taxon>Embryophyta</taxon>
        <taxon>Tracheophyta</taxon>
        <taxon>Spermatophyta</taxon>
        <taxon>Magnoliopsida</taxon>
        <taxon>eudicotyledons</taxon>
        <taxon>Gunneridae</taxon>
        <taxon>Pentapetalae</taxon>
        <taxon>rosids</taxon>
        <taxon>malvids</taxon>
        <taxon>Malvales</taxon>
        <taxon>Malvaceae</taxon>
        <taxon>Malvoideae</taxon>
        <taxon>Hibiscus</taxon>
    </lineage>
</organism>
<keyword evidence="1" id="KW-0813">Transport</keyword>
<keyword evidence="2" id="KW-1133">Transmembrane helix</keyword>
<evidence type="ECO:0000256" key="1">
    <source>
        <dbReference type="ARBA" id="ARBA00022448"/>
    </source>
</evidence>
<evidence type="ECO:0000256" key="2">
    <source>
        <dbReference type="SAM" id="Phobius"/>
    </source>
</evidence>
<name>A0A6A2YBF1_HIBSY</name>
<evidence type="ECO:0000313" key="4">
    <source>
        <dbReference type="Proteomes" id="UP000436088"/>
    </source>
</evidence>
<keyword evidence="4" id="KW-1185">Reference proteome</keyword>
<protein>
    <submittedName>
        <fullName evidence="3">Uncharacterized protein</fullName>
    </submittedName>
</protein>
<dbReference type="PANTHER" id="PTHR19241">
    <property type="entry name" value="ATP-BINDING CASSETTE TRANSPORTER"/>
    <property type="match status" value="1"/>
</dbReference>
<sequence>MGQANTPVADRVAIVNTFFRSLNRWDSNVLTEKELQTTYKKLHQERINDNTGFIKNHHIVKESSCSFDKNHTYGANKSELMKACLSREFILLKGNMFLHAFKIFQLQISAVILATVFVQARKHHRTLEDGRALFFALNTITFTGFF</sequence>
<gene>
    <name evidence="3" type="ORF">F3Y22_tig00111855pilonHSYRG00025</name>
</gene>
<comment type="caution">
    <text evidence="3">The sequence shown here is derived from an EMBL/GenBank/DDBJ whole genome shotgun (WGS) entry which is preliminary data.</text>
</comment>
<dbReference type="EMBL" id="VEPZ02001454">
    <property type="protein sequence ID" value="KAE8672059.1"/>
    <property type="molecule type" value="Genomic_DNA"/>
</dbReference>
<proteinExistence type="predicted"/>
<keyword evidence="2" id="KW-0812">Transmembrane</keyword>
<dbReference type="AlphaFoldDB" id="A0A6A2YBF1"/>
<keyword evidence="2" id="KW-0472">Membrane</keyword>